<evidence type="ECO:0000256" key="5">
    <source>
        <dbReference type="SAM" id="MobiDB-lite"/>
    </source>
</evidence>
<protein>
    <submittedName>
        <fullName evidence="6">Uncharacterized protein</fullName>
    </submittedName>
</protein>
<dbReference type="Proteomes" id="UP000029665">
    <property type="component" value="Unassembled WGS sequence"/>
</dbReference>
<proteinExistence type="predicted"/>
<gene>
    <name evidence="6" type="ORF">BN946_scf185013.g128</name>
</gene>
<evidence type="ECO:0000313" key="7">
    <source>
        <dbReference type="Proteomes" id="UP000029665"/>
    </source>
</evidence>
<dbReference type="EMBL" id="CCBP010000121">
    <property type="protein sequence ID" value="CDO73493.1"/>
    <property type="molecule type" value="Genomic_DNA"/>
</dbReference>
<dbReference type="InterPro" id="IPR044159">
    <property type="entry name" value="IQM"/>
</dbReference>
<dbReference type="STRING" id="5643.A0A060SM47"/>
<dbReference type="AlphaFoldDB" id="A0A060SM47"/>
<name>A0A060SM47_PYCCI</name>
<comment type="subcellular location">
    <subcellularLocation>
        <location evidence="2">Cytoplasm</location>
    </subcellularLocation>
    <subcellularLocation>
        <location evidence="1">Nucleus</location>
    </subcellularLocation>
</comment>
<reference evidence="6" key="1">
    <citation type="submission" date="2014-01" db="EMBL/GenBank/DDBJ databases">
        <title>The genome of the white-rot fungus Pycnoporus cinnabarinus: a basidiomycete model with a versatile arsenal for lignocellulosic biomass breakdown.</title>
        <authorList>
            <person name="Levasseur A."/>
            <person name="Lomascolo A."/>
            <person name="Ruiz-Duenas F.J."/>
            <person name="Uzan E."/>
            <person name="Piumi F."/>
            <person name="Kues U."/>
            <person name="Ram A.F.J."/>
            <person name="Murat C."/>
            <person name="Haon M."/>
            <person name="Benoit I."/>
            <person name="Arfi Y."/>
            <person name="Chevret D."/>
            <person name="Drula E."/>
            <person name="Kwon M.J."/>
            <person name="Gouret P."/>
            <person name="Lesage-Meessen L."/>
            <person name="Lombard V."/>
            <person name="Mariette J."/>
            <person name="Noirot C."/>
            <person name="Park J."/>
            <person name="Patyshakuliyeva A."/>
            <person name="Wieneger R.A.B."/>
            <person name="Wosten H.A.B."/>
            <person name="Martin F."/>
            <person name="Coutinho P.M."/>
            <person name="de Vries R."/>
            <person name="Martinez A.T."/>
            <person name="Klopp C."/>
            <person name="Pontarotti P."/>
            <person name="Henrissat B."/>
            <person name="Record E."/>
        </authorList>
    </citation>
    <scope>NUCLEOTIDE SEQUENCE [LARGE SCALE GENOMIC DNA]</scope>
    <source>
        <strain evidence="6">BRFM137</strain>
    </source>
</reference>
<sequence length="367" mass="41628">MVPIARVTHTEPQYYHARWQQEDTDENFFKWLDRGGGKNLSLKECPRERLEKERITYLSPEQRLNYLVRIDSEGKLRWARNGELVDTTAGRWKDAGGGRGIVPYDDRGGGTEPPDSSSASDRISDPTSRSSNSLANDQDNDMAHYVGLRRQPENPVKRTLWNNFTLRGLVDRTLGKTIKRNTWIYVSDKNFNIFIGIKGKYVLTRLQSPFSRLHQDPGTFQHSSFLAGGLVTSAGLISVKEGQIHTLSPLSGHYRTSIDHFKRFISVLDERGVDMSKVKISKAELALWGIEHLGVFKKKKARLMRDTKTHTTEAVKKVAGALPTPQEDNGCNWKLEVLEGRKDRHRHLEGDSPLAEARGEQFCGAWC</sequence>
<comment type="caution">
    <text evidence="6">The sequence shown here is derived from an EMBL/GenBank/DDBJ whole genome shotgun (WGS) entry which is preliminary data.</text>
</comment>
<organism evidence="6 7">
    <name type="scientific">Pycnoporus cinnabarinus</name>
    <name type="common">Cinnabar-red polypore</name>
    <name type="synonym">Trametes cinnabarina</name>
    <dbReference type="NCBI Taxonomy" id="5643"/>
    <lineage>
        <taxon>Eukaryota</taxon>
        <taxon>Fungi</taxon>
        <taxon>Dikarya</taxon>
        <taxon>Basidiomycota</taxon>
        <taxon>Agaricomycotina</taxon>
        <taxon>Agaricomycetes</taxon>
        <taxon>Polyporales</taxon>
        <taxon>Polyporaceae</taxon>
        <taxon>Trametes</taxon>
    </lineage>
</organism>
<keyword evidence="7" id="KW-1185">Reference proteome</keyword>
<accession>A0A060SM47</accession>
<evidence type="ECO:0000256" key="1">
    <source>
        <dbReference type="ARBA" id="ARBA00004123"/>
    </source>
</evidence>
<dbReference type="PANTHER" id="PTHR31250">
    <property type="entry name" value="IQ DOMAIN-CONTAINING PROTEIN IQM3"/>
    <property type="match status" value="1"/>
</dbReference>
<keyword evidence="4" id="KW-0539">Nucleus</keyword>
<evidence type="ECO:0000256" key="2">
    <source>
        <dbReference type="ARBA" id="ARBA00004496"/>
    </source>
</evidence>
<evidence type="ECO:0000256" key="4">
    <source>
        <dbReference type="ARBA" id="ARBA00023242"/>
    </source>
</evidence>
<feature type="compositionally biased region" description="Polar residues" evidence="5">
    <location>
        <begin position="114"/>
        <end position="137"/>
    </location>
</feature>
<dbReference type="GO" id="GO:0005737">
    <property type="term" value="C:cytoplasm"/>
    <property type="evidence" value="ECO:0007669"/>
    <property type="project" value="UniProtKB-SubCell"/>
</dbReference>
<keyword evidence="3" id="KW-0963">Cytoplasm</keyword>
<dbReference type="HOGENOM" id="CLU_020021_2_1_1"/>
<evidence type="ECO:0000256" key="3">
    <source>
        <dbReference type="ARBA" id="ARBA00022490"/>
    </source>
</evidence>
<dbReference type="PANTHER" id="PTHR31250:SF27">
    <property type="entry name" value="IQ DOMAIN-CONTAINING PROTEIN IQM5"/>
    <property type="match status" value="1"/>
</dbReference>
<evidence type="ECO:0000313" key="6">
    <source>
        <dbReference type="EMBL" id="CDO73493.1"/>
    </source>
</evidence>
<feature type="region of interest" description="Disordered" evidence="5">
    <location>
        <begin position="89"/>
        <end position="139"/>
    </location>
</feature>
<dbReference type="OrthoDB" id="7344096at2759"/>
<dbReference type="GO" id="GO:0005634">
    <property type="term" value="C:nucleus"/>
    <property type="evidence" value="ECO:0007669"/>
    <property type="project" value="UniProtKB-SubCell"/>
</dbReference>
<dbReference type="OMA" id="HYRTTIE"/>